<feature type="domain" description="Activator of Hsp90 ATPase homologue 1/2-like C-terminal" evidence="2">
    <location>
        <begin position="14"/>
        <end position="134"/>
    </location>
</feature>
<dbReference type="EMBL" id="JANHAX010000007">
    <property type="protein sequence ID" value="MDQ2091976.1"/>
    <property type="molecule type" value="Genomic_DNA"/>
</dbReference>
<dbReference type="RefSeq" id="WP_306737285.1">
    <property type="nucleotide sequence ID" value="NZ_JANHAX010000007.1"/>
</dbReference>
<reference evidence="3" key="2">
    <citation type="submission" date="2023-02" db="EMBL/GenBank/DDBJ databases">
        <title>'Rhodoalgimonas zhirmunskyi' gen. nov., isolated from a red alga.</title>
        <authorList>
            <person name="Nedashkovskaya O.I."/>
            <person name="Otstavnykh N.Y."/>
            <person name="Bystritskaya E.P."/>
            <person name="Balabanova L.A."/>
            <person name="Isaeva M.P."/>
        </authorList>
    </citation>
    <scope>NUCLEOTIDE SEQUENCE</scope>
    <source>
        <strain evidence="3">KCTC 52189</strain>
    </source>
</reference>
<evidence type="ECO:0000313" key="4">
    <source>
        <dbReference type="Proteomes" id="UP001226762"/>
    </source>
</evidence>
<reference evidence="3" key="1">
    <citation type="submission" date="2022-07" db="EMBL/GenBank/DDBJ databases">
        <authorList>
            <person name="Otstavnykh N."/>
            <person name="Isaeva M."/>
            <person name="Bystritskaya E."/>
        </authorList>
    </citation>
    <scope>NUCLEOTIDE SEQUENCE</scope>
    <source>
        <strain evidence="3">KCTC 52189</strain>
    </source>
</reference>
<dbReference type="Proteomes" id="UP001226762">
    <property type="component" value="Unassembled WGS sequence"/>
</dbReference>
<dbReference type="CDD" id="cd07814">
    <property type="entry name" value="SRPBCC_CalC_Aha1-like"/>
    <property type="match status" value="1"/>
</dbReference>
<evidence type="ECO:0000256" key="1">
    <source>
        <dbReference type="ARBA" id="ARBA00006817"/>
    </source>
</evidence>
<dbReference type="InterPro" id="IPR013538">
    <property type="entry name" value="ASHA1/2-like_C"/>
</dbReference>
<accession>A0AAE3WFC0</accession>
<evidence type="ECO:0000259" key="2">
    <source>
        <dbReference type="Pfam" id="PF08327"/>
    </source>
</evidence>
<dbReference type="Gene3D" id="3.30.530.20">
    <property type="match status" value="2"/>
</dbReference>
<comment type="similarity">
    <text evidence="1">Belongs to the AHA1 family.</text>
</comment>
<dbReference type="AlphaFoldDB" id="A0AAE3WFC0"/>
<name>A0AAE3WFC0_9RHOB</name>
<organism evidence="3 4">
    <name type="scientific">Marimonas arenosa</name>
    <dbReference type="NCBI Taxonomy" id="1795305"/>
    <lineage>
        <taxon>Bacteria</taxon>
        <taxon>Pseudomonadati</taxon>
        <taxon>Pseudomonadota</taxon>
        <taxon>Alphaproteobacteria</taxon>
        <taxon>Rhodobacterales</taxon>
        <taxon>Paracoccaceae</taxon>
        <taxon>Marimonas</taxon>
    </lineage>
</organism>
<protein>
    <submittedName>
        <fullName evidence="3">SRPBCC family protein</fullName>
    </submittedName>
</protein>
<keyword evidence="4" id="KW-1185">Reference proteome</keyword>
<dbReference type="InterPro" id="IPR023393">
    <property type="entry name" value="START-like_dom_sf"/>
</dbReference>
<gene>
    <name evidence="3" type="ORF">NO357_18905</name>
</gene>
<dbReference type="Pfam" id="PF08327">
    <property type="entry name" value="AHSA1"/>
    <property type="match status" value="1"/>
</dbReference>
<evidence type="ECO:0000313" key="3">
    <source>
        <dbReference type="EMBL" id="MDQ2091976.1"/>
    </source>
</evidence>
<sequence>MTDTTIRKSIFIAAGRETVWRYLTRADLLDLWFHPALADLEQGEDYTLVSQRDGERMCWGKVIEMRPPEYMRWDFTVGPVQGAMTTVEWALEEVPGGTRLTLTHSGLPEARDAFGLVVALDSGWHGFLANLRRLAATAEAGDYSATIRVPVAPEAARRAIFDQMDAWWSNRVNRSDTGVTVHFGPSRARFEFRESDRAGEYQWLCTEAHMVIEDVTDAAEWQGSRLLWHIAPDRDGSRITLTHAGLNAAMACRDVCTRGWQKYFEHSLREHLSGGTPTPETR</sequence>
<proteinExistence type="inferred from homology"/>
<dbReference type="SUPFAM" id="SSF55961">
    <property type="entry name" value="Bet v1-like"/>
    <property type="match status" value="2"/>
</dbReference>
<comment type="caution">
    <text evidence="3">The sequence shown here is derived from an EMBL/GenBank/DDBJ whole genome shotgun (WGS) entry which is preliminary data.</text>
</comment>